<evidence type="ECO:0000256" key="1">
    <source>
        <dbReference type="SAM" id="Phobius"/>
    </source>
</evidence>
<feature type="transmembrane region" description="Helical" evidence="1">
    <location>
        <begin position="149"/>
        <end position="170"/>
    </location>
</feature>
<organism evidence="3 4">
    <name type="scientific">Solidesulfovibrio magneticus (strain ATCC 700980 / DSM 13731 / RS-1)</name>
    <name type="common">Desulfovibrio magneticus</name>
    <dbReference type="NCBI Taxonomy" id="573370"/>
    <lineage>
        <taxon>Bacteria</taxon>
        <taxon>Pseudomonadati</taxon>
        <taxon>Thermodesulfobacteriota</taxon>
        <taxon>Desulfovibrionia</taxon>
        <taxon>Desulfovibrionales</taxon>
        <taxon>Desulfovibrionaceae</taxon>
        <taxon>Solidesulfovibrio</taxon>
    </lineage>
</organism>
<feature type="domain" description="EamA" evidence="2">
    <location>
        <begin position="151"/>
        <end position="279"/>
    </location>
</feature>
<keyword evidence="1" id="KW-0812">Transmembrane</keyword>
<name>C4XMV6_SOLM1</name>
<keyword evidence="1" id="KW-0472">Membrane</keyword>
<feature type="transmembrane region" description="Helical" evidence="1">
    <location>
        <begin position="208"/>
        <end position="229"/>
    </location>
</feature>
<dbReference type="InterPro" id="IPR037185">
    <property type="entry name" value="EmrE-like"/>
</dbReference>
<dbReference type="PANTHER" id="PTHR22911:SF79">
    <property type="entry name" value="MOBA-LIKE NTP TRANSFERASE DOMAIN-CONTAINING PROTEIN"/>
    <property type="match status" value="1"/>
</dbReference>
<proteinExistence type="predicted"/>
<evidence type="ECO:0000313" key="4">
    <source>
        <dbReference type="Proteomes" id="UP000009071"/>
    </source>
</evidence>
<protein>
    <submittedName>
        <fullName evidence="3">Hypothetical membrane protein</fullName>
    </submittedName>
</protein>
<keyword evidence="4" id="KW-1185">Reference proteome</keyword>
<dbReference type="KEGG" id="dma:DMR_14060"/>
<dbReference type="eggNOG" id="COG0697">
    <property type="taxonomic scope" value="Bacteria"/>
</dbReference>
<reference evidence="3 4" key="1">
    <citation type="journal article" date="2009" name="Genome Res.">
        <title>Whole genome sequence of Desulfovibrio magneticus strain RS-1 revealed common gene clusters in magnetotactic bacteria.</title>
        <authorList>
            <person name="Nakazawa H."/>
            <person name="Arakaki A."/>
            <person name="Narita-Yamada S."/>
            <person name="Yashiro I."/>
            <person name="Jinno K."/>
            <person name="Aoki N."/>
            <person name="Tsuruyama A."/>
            <person name="Okamura Y."/>
            <person name="Tanikawa S."/>
            <person name="Fujita N."/>
            <person name="Takeyama H."/>
            <person name="Matsunaga T."/>
        </authorList>
    </citation>
    <scope>NUCLEOTIDE SEQUENCE [LARGE SCALE GENOMIC DNA]</scope>
    <source>
        <strain evidence="4">ATCC 700980 / DSM 13731 / RS-1</strain>
    </source>
</reference>
<dbReference type="AlphaFoldDB" id="C4XMV6"/>
<dbReference type="PANTHER" id="PTHR22911">
    <property type="entry name" value="ACYL-MALONYL CONDENSING ENZYME-RELATED"/>
    <property type="match status" value="1"/>
</dbReference>
<keyword evidence="1" id="KW-1133">Transmembrane helix</keyword>
<dbReference type="EMBL" id="AP010904">
    <property type="protein sequence ID" value="BAH74897.1"/>
    <property type="molecule type" value="Genomic_DNA"/>
</dbReference>
<feature type="transmembrane region" description="Helical" evidence="1">
    <location>
        <begin position="45"/>
        <end position="62"/>
    </location>
</feature>
<gene>
    <name evidence="3" type="ordered locus">DMR_14060</name>
</gene>
<dbReference type="STRING" id="573370.DMR_14060"/>
<feature type="transmembrane region" description="Helical" evidence="1">
    <location>
        <begin position="236"/>
        <end position="258"/>
    </location>
</feature>
<dbReference type="SUPFAM" id="SSF103481">
    <property type="entry name" value="Multidrug resistance efflux transporter EmrE"/>
    <property type="match status" value="2"/>
</dbReference>
<dbReference type="GO" id="GO:0016020">
    <property type="term" value="C:membrane"/>
    <property type="evidence" value="ECO:0007669"/>
    <property type="project" value="InterPro"/>
</dbReference>
<feature type="transmembrane region" description="Helical" evidence="1">
    <location>
        <begin position="20"/>
        <end position="39"/>
    </location>
</feature>
<evidence type="ECO:0000259" key="2">
    <source>
        <dbReference type="Pfam" id="PF00892"/>
    </source>
</evidence>
<feature type="transmembrane region" description="Helical" evidence="1">
    <location>
        <begin position="264"/>
        <end position="283"/>
    </location>
</feature>
<sequence>MGRHGVGTGENMRENARAAWGMAATAVLWSTGGLAIKLVPLTPMAVAGWRSLLSAATLLLVFRGRLDFRPTRARCGAAVAYAALLVTNVAATKLTTAANAILLAYTAPVYVALFAPMVLGEKTKRADWLFVVASLGGMALFFLDRLSAQGLWGNLLAVGTGLSYAAFTLCMRAGREDSPVSAVIAGHGLTVLAALPFLFSAAPQTLGAALGLAYLGVIQQGLSLSLYVWCITRLPALSAMLLMTLEPIVNPLLVAVGYGEWPGFWSVLGGAVVVAAVTLRGIFGRGGSGTDA</sequence>
<dbReference type="Proteomes" id="UP000009071">
    <property type="component" value="Chromosome"/>
</dbReference>
<feature type="transmembrane region" description="Helical" evidence="1">
    <location>
        <begin position="97"/>
        <end position="119"/>
    </location>
</feature>
<dbReference type="Pfam" id="PF00892">
    <property type="entry name" value="EamA"/>
    <property type="match status" value="2"/>
</dbReference>
<evidence type="ECO:0000313" key="3">
    <source>
        <dbReference type="EMBL" id="BAH74897.1"/>
    </source>
</evidence>
<dbReference type="InterPro" id="IPR000620">
    <property type="entry name" value="EamA_dom"/>
</dbReference>
<accession>C4XMV6</accession>
<feature type="domain" description="EamA" evidence="2">
    <location>
        <begin position="20"/>
        <end position="142"/>
    </location>
</feature>
<feature type="transmembrane region" description="Helical" evidence="1">
    <location>
        <begin position="126"/>
        <end position="143"/>
    </location>
</feature>
<feature type="transmembrane region" description="Helical" evidence="1">
    <location>
        <begin position="182"/>
        <end position="202"/>
    </location>
</feature>
<dbReference type="HOGENOM" id="CLU_033863_17_2_7"/>
<feature type="transmembrane region" description="Helical" evidence="1">
    <location>
        <begin position="74"/>
        <end position="91"/>
    </location>
</feature>